<dbReference type="STRING" id="34475.A0A4Y9Y5N7"/>
<gene>
    <name evidence="7" type="ORF">EVJ58_g7225</name>
</gene>
<dbReference type="AlphaFoldDB" id="A0A4Y9Y5N7"/>
<dbReference type="InterPro" id="IPR037396">
    <property type="entry name" value="FMN_HAD"/>
</dbReference>
<protein>
    <recommendedName>
        <fullName evidence="6">FMN hydroxy acid dehydrogenase domain-containing protein</fullName>
    </recommendedName>
</protein>
<dbReference type="Pfam" id="PF01070">
    <property type="entry name" value="FMN_dh"/>
    <property type="match status" value="1"/>
</dbReference>
<dbReference type="InterPro" id="IPR012133">
    <property type="entry name" value="Alpha-hydoxy_acid_DH_FMN"/>
</dbReference>
<dbReference type="GO" id="GO:0016491">
    <property type="term" value="F:oxidoreductase activity"/>
    <property type="evidence" value="ECO:0007669"/>
    <property type="project" value="UniProtKB-KW"/>
</dbReference>
<keyword evidence="5" id="KW-0285">Flavoprotein</keyword>
<feature type="binding site" evidence="5">
    <location>
        <position position="195"/>
    </location>
    <ligand>
        <name>FMN</name>
        <dbReference type="ChEBI" id="CHEBI:58210"/>
    </ligand>
</feature>
<dbReference type="InterPro" id="IPR000262">
    <property type="entry name" value="FMN-dep_DH"/>
</dbReference>
<dbReference type="Gene3D" id="3.20.20.70">
    <property type="entry name" value="Aldolase class I"/>
    <property type="match status" value="1"/>
</dbReference>
<dbReference type="PANTHER" id="PTHR10578">
    <property type="entry name" value="S -2-HYDROXY-ACID OXIDASE-RELATED"/>
    <property type="match status" value="1"/>
</dbReference>
<feature type="binding site" evidence="5">
    <location>
        <position position="328"/>
    </location>
    <ligand>
        <name>glyoxylate</name>
        <dbReference type="ChEBI" id="CHEBI:36655"/>
    </ligand>
</feature>
<feature type="binding site" evidence="5">
    <location>
        <position position="331"/>
    </location>
    <ligand>
        <name>glyoxylate</name>
        <dbReference type="ChEBI" id="CHEBI:36655"/>
    </ligand>
</feature>
<dbReference type="EMBL" id="SEKV01000452">
    <property type="protein sequence ID" value="TFY57113.1"/>
    <property type="molecule type" value="Genomic_DNA"/>
</dbReference>
<dbReference type="InterPro" id="IPR013785">
    <property type="entry name" value="Aldolase_TIM"/>
</dbReference>
<feature type="active site" description="Proton acceptor" evidence="4">
    <location>
        <position position="328"/>
    </location>
</feature>
<feature type="binding site" evidence="5">
    <location>
        <position position="62"/>
    </location>
    <ligand>
        <name>glyoxylate</name>
        <dbReference type="ChEBI" id="CHEBI:36655"/>
    </ligand>
</feature>
<keyword evidence="5" id="KW-0288">FMN</keyword>
<evidence type="ECO:0000313" key="7">
    <source>
        <dbReference type="EMBL" id="TFY57113.1"/>
    </source>
</evidence>
<feature type="binding site" evidence="5">
    <location>
        <position position="326"/>
    </location>
    <ligand>
        <name>FMN</name>
        <dbReference type="ChEBI" id="CHEBI:58210"/>
    </ligand>
</feature>
<reference evidence="7 8" key="1">
    <citation type="submission" date="2019-01" db="EMBL/GenBank/DDBJ databases">
        <title>Genome sequencing of the rare red list fungi Fomitopsis rosea.</title>
        <authorList>
            <person name="Buettner E."/>
            <person name="Kellner H."/>
        </authorList>
    </citation>
    <scope>NUCLEOTIDE SEQUENCE [LARGE SCALE GENOMIC DNA]</scope>
    <source>
        <strain evidence="7 8">DSM 105464</strain>
    </source>
</reference>
<evidence type="ECO:0000256" key="3">
    <source>
        <dbReference type="ARBA" id="ARBA00024042"/>
    </source>
</evidence>
<dbReference type="GO" id="GO:0010181">
    <property type="term" value="F:FMN binding"/>
    <property type="evidence" value="ECO:0007669"/>
    <property type="project" value="InterPro"/>
</dbReference>
<dbReference type="PROSITE" id="PS51349">
    <property type="entry name" value="FMN_HYDROXY_ACID_DH_2"/>
    <property type="match status" value="1"/>
</dbReference>
<feature type="binding site" evidence="5">
    <location>
        <position position="144"/>
    </location>
    <ligand>
        <name>FMN</name>
        <dbReference type="ChEBI" id="CHEBI:58210"/>
    </ligand>
</feature>
<dbReference type="InterPro" id="IPR008259">
    <property type="entry name" value="FMN_hydac_DH_AS"/>
</dbReference>
<feature type="binding site" evidence="5">
    <location>
        <begin position="389"/>
        <end position="390"/>
    </location>
    <ligand>
        <name>FMN</name>
        <dbReference type="ChEBI" id="CHEBI:58210"/>
    </ligand>
</feature>
<feature type="domain" description="FMN hydroxy acid dehydrogenase" evidence="6">
    <location>
        <begin position="36"/>
        <end position="440"/>
    </location>
</feature>
<evidence type="ECO:0000313" key="8">
    <source>
        <dbReference type="Proteomes" id="UP000298390"/>
    </source>
</evidence>
<feature type="binding site" evidence="5">
    <location>
        <begin position="115"/>
        <end position="117"/>
    </location>
    <ligand>
        <name>FMN</name>
        <dbReference type="ChEBI" id="CHEBI:58210"/>
    </ligand>
</feature>
<evidence type="ECO:0000256" key="1">
    <source>
        <dbReference type="ARBA" id="ARBA00001917"/>
    </source>
</evidence>
<feature type="binding site" evidence="5">
    <location>
        <position position="204"/>
    </location>
    <ligand>
        <name>glyoxylate</name>
        <dbReference type="ChEBI" id="CHEBI:36655"/>
    </ligand>
</feature>
<evidence type="ECO:0000256" key="5">
    <source>
        <dbReference type="PIRSR" id="PIRSR000138-2"/>
    </source>
</evidence>
<keyword evidence="2" id="KW-0560">Oxidoreductase</keyword>
<dbReference type="Proteomes" id="UP000298390">
    <property type="component" value="Unassembled WGS sequence"/>
</dbReference>
<feature type="binding site" evidence="5">
    <location>
        <begin position="366"/>
        <end position="370"/>
    </location>
    <ligand>
        <name>FMN</name>
        <dbReference type="ChEBI" id="CHEBI:58210"/>
    </ligand>
</feature>
<sequence length="441" mass="48076">MSSSASLPNPDGSPSTTWSSYVKALYTRRGKPPLGAVGTVYTNRLEEAAREKLKGRLDAYLYVYGSAGTCSTHEDNIKEFGKWKIVPRVMTDASNRNLETTLFGVKYPSPVLLAPIGVQGIVHPDGEVASSGAAGKLGVPYIMSTASTRSIEAVAKANGPNGHRWYQLYWPRHDDVTISLLNRIKASGFSTLVITLDTMLLGWRPHDIQTSYLPFLQGVGCHIGFTDPAFMARHGEEPLPLDSHPEFPYDPDKVDERILSGDAKAQRTAELGQAWITEVTSGWFRTWQHLPFIRQHWDGPVVLKGVLCAEDAELAIDHGVDGIVVSNHGGRQVDGSVSTLYALHAIMQSQKVRDAQAAGKFTVLMDSGIRTGSDVIKAIALGADAVLYGRPYMYALTLAGEEGVEHQIKSLLADTETSLGLSGFSNLEEIRGKWEKVLVKD</sequence>
<dbReference type="PANTHER" id="PTHR10578:SF143">
    <property type="entry name" value="FMN-DEPENDENT ALPHA-HYDROXY ACID DEHYDROGENASE PB1A11.03"/>
    <property type="match status" value="1"/>
</dbReference>
<comment type="caution">
    <text evidence="7">The sequence shown here is derived from an EMBL/GenBank/DDBJ whole genome shotgun (WGS) entry which is preliminary data.</text>
</comment>
<evidence type="ECO:0000259" key="6">
    <source>
        <dbReference type="PROSITE" id="PS51349"/>
    </source>
</evidence>
<accession>A0A4Y9Y5N7</accession>
<feature type="binding site" evidence="5">
    <location>
        <position position="304"/>
    </location>
    <ligand>
        <name>FMN</name>
        <dbReference type="ChEBI" id="CHEBI:58210"/>
    </ligand>
</feature>
<dbReference type="PIRSF" id="PIRSF000138">
    <property type="entry name" value="Al-hdrx_acd_dh"/>
    <property type="match status" value="1"/>
</dbReference>
<feature type="binding site" evidence="5">
    <location>
        <position position="167"/>
    </location>
    <ligand>
        <name>glyoxylate</name>
        <dbReference type="ChEBI" id="CHEBI:36655"/>
    </ligand>
</feature>
<evidence type="ECO:0000256" key="4">
    <source>
        <dbReference type="PIRSR" id="PIRSR000138-1"/>
    </source>
</evidence>
<comment type="similarity">
    <text evidence="3">Belongs to the FMN-dependent alpha-hydroxy acid dehydrogenase family.</text>
</comment>
<evidence type="ECO:0000256" key="2">
    <source>
        <dbReference type="ARBA" id="ARBA00023002"/>
    </source>
</evidence>
<dbReference type="PROSITE" id="PS00557">
    <property type="entry name" value="FMN_HYDROXY_ACID_DH_1"/>
    <property type="match status" value="1"/>
</dbReference>
<comment type="cofactor">
    <cofactor evidence="1">
        <name>FMN</name>
        <dbReference type="ChEBI" id="CHEBI:58210"/>
    </cofactor>
</comment>
<proteinExistence type="inferred from homology"/>
<name>A0A4Y9Y5N7_9APHY</name>
<dbReference type="SUPFAM" id="SSF51395">
    <property type="entry name" value="FMN-linked oxidoreductases"/>
    <property type="match status" value="1"/>
</dbReference>
<organism evidence="7 8">
    <name type="scientific">Rhodofomes roseus</name>
    <dbReference type="NCBI Taxonomy" id="34475"/>
    <lineage>
        <taxon>Eukaryota</taxon>
        <taxon>Fungi</taxon>
        <taxon>Dikarya</taxon>
        <taxon>Basidiomycota</taxon>
        <taxon>Agaricomycotina</taxon>
        <taxon>Agaricomycetes</taxon>
        <taxon>Polyporales</taxon>
        <taxon>Rhodofomes</taxon>
    </lineage>
</organism>
<feature type="binding site" evidence="5">
    <location>
        <position position="169"/>
    </location>
    <ligand>
        <name>glyoxylate</name>
        <dbReference type="ChEBI" id="CHEBI:36655"/>
    </ligand>
</feature>